<accession>F8F0F4</accession>
<dbReference type="STRING" id="744872.Spica_1152"/>
<dbReference type="HOGENOM" id="CLU_1160685_0_0_12"/>
<organism evidence="1 2">
    <name type="scientific">Gracilinema caldarium (strain ATCC 51460 / DSM 7334 / H1)</name>
    <name type="common">Treponema caldarium</name>
    <dbReference type="NCBI Taxonomy" id="744872"/>
    <lineage>
        <taxon>Bacteria</taxon>
        <taxon>Pseudomonadati</taxon>
        <taxon>Spirochaetota</taxon>
        <taxon>Spirochaetia</taxon>
        <taxon>Spirochaetales</taxon>
        <taxon>Breznakiellaceae</taxon>
        <taxon>Gracilinema</taxon>
    </lineage>
</organism>
<dbReference type="EMBL" id="CP002868">
    <property type="protein sequence ID" value="AEJ19298.1"/>
    <property type="molecule type" value="Genomic_DNA"/>
</dbReference>
<dbReference type="AlphaFoldDB" id="F8F0F4"/>
<evidence type="ECO:0000313" key="1">
    <source>
        <dbReference type="EMBL" id="AEJ19298.1"/>
    </source>
</evidence>
<evidence type="ECO:0000313" key="2">
    <source>
        <dbReference type="Proteomes" id="UP000000503"/>
    </source>
</evidence>
<dbReference type="OrthoDB" id="9912102at2"/>
<protein>
    <submittedName>
        <fullName evidence="1">Uncharacterized protein</fullName>
    </submittedName>
</protein>
<sequence length="239" mass="23997">MDFALLKKHLSLFLIGFISLLFLGSCRQFFTTSLAPWAARDPSSLIPTVSSDNIKELLEKSANNPDQSLALLDKIADAVAAASAADAAVLQAAALEVASNASGVATAVLSNTGDLLEALDNDDDIIPIVSTAIAGLSNLGESAALLAQILPDPGTGAFNAFVAQATPEALAMAAIVLLAAEAQASGGVESYINSFDPNSPDPGTETLAVALAEAAATAYAASGGTGPLADMLSGLNLTP</sequence>
<dbReference type="RefSeq" id="WP_013968609.1">
    <property type="nucleotide sequence ID" value="NC_015732.1"/>
</dbReference>
<name>F8F0F4_GRAC1</name>
<dbReference type="Proteomes" id="UP000000503">
    <property type="component" value="Chromosome"/>
</dbReference>
<gene>
    <name evidence="1" type="ordered locus">Spica_1152</name>
</gene>
<dbReference type="PROSITE" id="PS51257">
    <property type="entry name" value="PROKAR_LIPOPROTEIN"/>
    <property type="match status" value="1"/>
</dbReference>
<dbReference type="eggNOG" id="ENOG5031YGE">
    <property type="taxonomic scope" value="Bacteria"/>
</dbReference>
<proteinExistence type="predicted"/>
<dbReference type="KEGG" id="scd:Spica_1152"/>
<keyword evidence="2" id="KW-1185">Reference proteome</keyword>
<reference evidence="2" key="1">
    <citation type="journal article" date="2013" name="Stand. Genomic Sci.">
        <title>Genome sequence of the thermophilic fresh-water bacterium Spirochaeta caldaria type strain (H1(T)), reclassification of Spirochaeta caldaria, Spirochaeta stenostrepta, and Spirochaeta zuelzerae in the genus Treponema as Treponema caldaria comb. nov., Treponema stenostrepta comb. nov., and Treponema zuelzerae comb. nov., and emendation of the genus Treponema.</title>
        <authorList>
            <person name="Abt B."/>
            <person name="Goker M."/>
            <person name="Scheuner C."/>
            <person name="Han C."/>
            <person name="Lu M."/>
            <person name="Misra M."/>
            <person name="Lapidus A."/>
            <person name="Nolan M."/>
            <person name="Lucas S."/>
            <person name="Hammon N."/>
            <person name="Deshpande S."/>
            <person name="Cheng J.F."/>
            <person name="Tapia R."/>
            <person name="Goodwin L.A."/>
            <person name="Pitluck S."/>
            <person name="Liolios K."/>
            <person name="Pagani I."/>
            <person name="Ivanova N."/>
            <person name="Mavromatis K."/>
            <person name="Mikhailova N."/>
            <person name="Huntemann M."/>
            <person name="Pati A."/>
            <person name="Chen A."/>
            <person name="Palaniappan K."/>
            <person name="Land M."/>
            <person name="Hauser L."/>
            <person name="Jeffries C.D."/>
            <person name="Rohde M."/>
            <person name="Spring S."/>
            <person name="Gronow S."/>
            <person name="Detter J.C."/>
            <person name="Bristow J."/>
            <person name="Eisen J.A."/>
            <person name="Markowitz V."/>
            <person name="Hugenholtz P."/>
            <person name="Kyrpides N.C."/>
            <person name="Woyke T."/>
            <person name="Klenk H.P."/>
        </authorList>
    </citation>
    <scope>NUCLEOTIDE SEQUENCE</scope>
    <source>
        <strain evidence="2">ATCC 51460 / DSM 7334 / H1</strain>
    </source>
</reference>